<evidence type="ECO:0000259" key="1">
    <source>
        <dbReference type="Pfam" id="PF07859"/>
    </source>
</evidence>
<dbReference type="InterPro" id="IPR013094">
    <property type="entry name" value="AB_hydrolase_3"/>
</dbReference>
<accession>A0A9D4ZH26</accession>
<dbReference type="InterPro" id="IPR050466">
    <property type="entry name" value="Carboxylest/Gibb_receptor"/>
</dbReference>
<reference evidence="2" key="1">
    <citation type="submission" date="2021-01" db="EMBL/GenBank/DDBJ databases">
        <title>Adiantum capillus-veneris genome.</title>
        <authorList>
            <person name="Fang Y."/>
            <person name="Liao Q."/>
        </authorList>
    </citation>
    <scope>NUCLEOTIDE SEQUENCE</scope>
    <source>
        <strain evidence="2">H3</strain>
        <tissue evidence="2">Leaf</tissue>
    </source>
</reference>
<proteinExistence type="predicted"/>
<dbReference type="Proteomes" id="UP000886520">
    <property type="component" value="Chromosome 11"/>
</dbReference>
<dbReference type="InterPro" id="IPR029058">
    <property type="entry name" value="AB_hydrolase_fold"/>
</dbReference>
<name>A0A9D4ZH26_ADICA</name>
<dbReference type="PANTHER" id="PTHR23024">
    <property type="entry name" value="ARYLACETAMIDE DEACETYLASE"/>
    <property type="match status" value="1"/>
</dbReference>
<gene>
    <name evidence="2" type="ORF">GOP47_0011760</name>
</gene>
<keyword evidence="3" id="KW-1185">Reference proteome</keyword>
<organism evidence="2 3">
    <name type="scientific">Adiantum capillus-veneris</name>
    <name type="common">Maidenhair fern</name>
    <dbReference type="NCBI Taxonomy" id="13818"/>
    <lineage>
        <taxon>Eukaryota</taxon>
        <taxon>Viridiplantae</taxon>
        <taxon>Streptophyta</taxon>
        <taxon>Embryophyta</taxon>
        <taxon>Tracheophyta</taxon>
        <taxon>Polypodiopsida</taxon>
        <taxon>Polypodiidae</taxon>
        <taxon>Polypodiales</taxon>
        <taxon>Pteridineae</taxon>
        <taxon>Pteridaceae</taxon>
        <taxon>Vittarioideae</taxon>
        <taxon>Adiantum</taxon>
    </lineage>
</organism>
<dbReference type="PANTHER" id="PTHR23024:SF635">
    <property type="entry name" value="OS07G0162700 PROTEIN"/>
    <property type="match status" value="1"/>
</dbReference>
<sequence>MEMEMEKEKGVGTRLRTVLHKLPGLLLYEDGVVERCPPPLLPASSEFDVDGVATKDVTINPDKGTWVRIFLPRSAAHDEIPSSSRSAPLVLHFHGGGMCFGSPAEPMYHIFCSRMASASNTIWISIHYRLAPEHRLPAQYQDCFEALCWLHSQFATTAKLSPISTSGHREPWELEEEDTISGERERWVVDYGDPARVFCVGESAGATILHFVALKMVKHEWNPLNIRGLIFVDIGVLTDPLPEMTPFTDSTLTTKMMADSVALSLPVGGKLGDALLDCLHPDSKCHFKLGWPPILLLSAERDLLREGVLRYYTFLKEAGKDAELYESQGKGHCFHLVERESEAAQLRESTMVLFMRKL</sequence>
<protein>
    <recommendedName>
        <fullName evidence="1">Alpha/beta hydrolase fold-3 domain-containing protein</fullName>
    </recommendedName>
</protein>
<comment type="caution">
    <text evidence="2">The sequence shown here is derived from an EMBL/GenBank/DDBJ whole genome shotgun (WGS) entry which is preliminary data.</text>
</comment>
<feature type="domain" description="Alpha/beta hydrolase fold-3" evidence="1">
    <location>
        <begin position="90"/>
        <end position="335"/>
    </location>
</feature>
<dbReference type="EMBL" id="JABFUD020000011">
    <property type="protein sequence ID" value="KAI5073747.1"/>
    <property type="molecule type" value="Genomic_DNA"/>
</dbReference>
<dbReference type="GO" id="GO:0016787">
    <property type="term" value="F:hydrolase activity"/>
    <property type="evidence" value="ECO:0007669"/>
    <property type="project" value="InterPro"/>
</dbReference>
<dbReference type="SUPFAM" id="SSF53474">
    <property type="entry name" value="alpha/beta-Hydrolases"/>
    <property type="match status" value="1"/>
</dbReference>
<dbReference type="Pfam" id="PF07859">
    <property type="entry name" value="Abhydrolase_3"/>
    <property type="match status" value="1"/>
</dbReference>
<evidence type="ECO:0000313" key="3">
    <source>
        <dbReference type="Proteomes" id="UP000886520"/>
    </source>
</evidence>
<dbReference type="AlphaFoldDB" id="A0A9D4ZH26"/>
<dbReference type="Gene3D" id="3.40.50.1820">
    <property type="entry name" value="alpha/beta hydrolase"/>
    <property type="match status" value="1"/>
</dbReference>
<evidence type="ECO:0000313" key="2">
    <source>
        <dbReference type="EMBL" id="KAI5073747.1"/>
    </source>
</evidence>
<dbReference type="OrthoDB" id="408631at2759"/>